<dbReference type="OMA" id="PICLFCC"/>
<dbReference type="Pfam" id="PF06446">
    <property type="entry name" value="Hepcidin"/>
    <property type="match status" value="1"/>
</dbReference>
<dbReference type="InterPro" id="IPR010500">
    <property type="entry name" value="Hepcidin"/>
</dbReference>
<sequence>MALNTQIRAACVLLLLLLASLTSGSIFPQQTGQLAELQRQDTAGARAGWTHVLQRRSRRDAHFPICIFCCGCCRKSKCGMCCKT</sequence>
<keyword evidence="5 7" id="KW-0732">Signal</keyword>
<dbReference type="GeneID" id="105816207"/>
<evidence type="ECO:0000256" key="7">
    <source>
        <dbReference type="SAM" id="SignalP"/>
    </source>
</evidence>
<dbReference type="OrthoDB" id="9428792at2759"/>
<dbReference type="GO" id="GO:0032436">
    <property type="term" value="P:positive regulation of proteasomal ubiquitin-dependent protein catabolic process"/>
    <property type="evidence" value="ECO:0007669"/>
    <property type="project" value="Ensembl"/>
</dbReference>
<dbReference type="GO" id="GO:0060586">
    <property type="term" value="P:multicellular organismal-level iron ion homeostasis"/>
    <property type="evidence" value="ECO:0007669"/>
    <property type="project" value="Ensembl"/>
</dbReference>
<evidence type="ECO:0000256" key="6">
    <source>
        <dbReference type="ARBA" id="ARBA00023157"/>
    </source>
</evidence>
<evidence type="ECO:0000256" key="2">
    <source>
        <dbReference type="ARBA" id="ARBA00008022"/>
    </source>
</evidence>
<dbReference type="GO" id="GO:0005179">
    <property type="term" value="F:hormone activity"/>
    <property type="evidence" value="ECO:0007669"/>
    <property type="project" value="UniProtKB-KW"/>
</dbReference>
<evidence type="ECO:0000256" key="5">
    <source>
        <dbReference type="ARBA" id="ARBA00022729"/>
    </source>
</evidence>
<keyword evidence="9" id="KW-1185">Reference proteome</keyword>
<comment type="subcellular location">
    <subcellularLocation>
        <location evidence="1">Secreted</location>
    </subcellularLocation>
</comment>
<feature type="chain" id="PRO_5014321161" evidence="7">
    <location>
        <begin position="25"/>
        <end position="84"/>
    </location>
</feature>
<dbReference type="STRING" id="379532.ENSPCOP00000019150"/>
<evidence type="ECO:0000256" key="1">
    <source>
        <dbReference type="ARBA" id="ARBA00004613"/>
    </source>
</evidence>
<evidence type="ECO:0000313" key="9">
    <source>
        <dbReference type="Proteomes" id="UP000233160"/>
    </source>
</evidence>
<dbReference type="Ensembl" id="ENSPCOT00000029797.1">
    <property type="protein sequence ID" value="ENSPCOP00000019150.1"/>
    <property type="gene ID" value="ENSPCOG00000021510.1"/>
</dbReference>
<evidence type="ECO:0000256" key="4">
    <source>
        <dbReference type="ARBA" id="ARBA00022702"/>
    </source>
</evidence>
<feature type="signal peptide" evidence="7">
    <location>
        <begin position="1"/>
        <end position="24"/>
    </location>
</feature>
<dbReference type="PANTHER" id="PTHR16877:SF0">
    <property type="entry name" value="HEPCIDIN"/>
    <property type="match status" value="1"/>
</dbReference>
<protein>
    <submittedName>
        <fullName evidence="8">Hepcidin antimicrobial peptide</fullName>
    </submittedName>
</protein>
<evidence type="ECO:0000313" key="8">
    <source>
        <dbReference type="Ensembl" id="ENSPCOP00000019150.1"/>
    </source>
</evidence>
<dbReference type="PANTHER" id="PTHR16877">
    <property type="entry name" value="HEPCIDIN"/>
    <property type="match status" value="1"/>
</dbReference>
<reference evidence="8" key="1">
    <citation type="submission" date="2025-08" db="UniProtKB">
        <authorList>
            <consortium name="Ensembl"/>
        </authorList>
    </citation>
    <scope>IDENTIFICATION</scope>
</reference>
<keyword evidence="3" id="KW-0964">Secreted</keyword>
<dbReference type="GO" id="GO:0010039">
    <property type="term" value="P:response to iron ion"/>
    <property type="evidence" value="ECO:0007669"/>
    <property type="project" value="Ensembl"/>
</dbReference>
<keyword evidence="4" id="KW-0372">Hormone</keyword>
<dbReference type="GO" id="GO:1904039">
    <property type="term" value="P:negative regulation of iron export across plasma membrane"/>
    <property type="evidence" value="ECO:0007669"/>
    <property type="project" value="Ensembl"/>
</dbReference>
<dbReference type="GO" id="GO:0006879">
    <property type="term" value="P:intracellular iron ion homeostasis"/>
    <property type="evidence" value="ECO:0007669"/>
    <property type="project" value="Ensembl"/>
</dbReference>
<reference evidence="8" key="2">
    <citation type="submission" date="2025-09" db="UniProtKB">
        <authorList>
            <consortium name="Ensembl"/>
        </authorList>
    </citation>
    <scope>IDENTIFICATION</scope>
</reference>
<proteinExistence type="inferred from homology"/>
<dbReference type="CTD" id="57817"/>
<dbReference type="GO" id="GO:0141108">
    <property type="term" value="F:transporter regulator activity"/>
    <property type="evidence" value="ECO:0007669"/>
    <property type="project" value="Ensembl"/>
</dbReference>
<organism evidence="8 9">
    <name type="scientific">Propithecus coquereli</name>
    <name type="common">Coquerel's sifaka</name>
    <name type="synonym">Propithecus verreauxi coquereli</name>
    <dbReference type="NCBI Taxonomy" id="379532"/>
    <lineage>
        <taxon>Eukaryota</taxon>
        <taxon>Metazoa</taxon>
        <taxon>Chordata</taxon>
        <taxon>Craniata</taxon>
        <taxon>Vertebrata</taxon>
        <taxon>Euteleostomi</taxon>
        <taxon>Mammalia</taxon>
        <taxon>Eutheria</taxon>
        <taxon>Euarchontoglires</taxon>
        <taxon>Primates</taxon>
        <taxon>Strepsirrhini</taxon>
        <taxon>Lemuriformes</taxon>
        <taxon>Indriidae</taxon>
        <taxon>Propithecus</taxon>
    </lineage>
</organism>
<dbReference type="RefSeq" id="XP_012507001.1">
    <property type="nucleotide sequence ID" value="XM_012651547.1"/>
</dbReference>
<comment type="similarity">
    <text evidence="2">Belongs to the hepcidin family.</text>
</comment>
<gene>
    <name evidence="8" type="primary">HAMP</name>
</gene>
<name>A0A2K6FYU4_PROCO</name>
<dbReference type="KEGG" id="pcoq:105816207"/>
<dbReference type="GO" id="GO:1904479">
    <property type="term" value="P:negative regulation of intestinal absorption"/>
    <property type="evidence" value="ECO:0007669"/>
    <property type="project" value="Ensembl"/>
</dbReference>
<keyword evidence="6" id="KW-1015">Disulfide bond</keyword>
<accession>A0A2K6FYU4</accession>
<dbReference type="GeneTree" id="ENSGT00390000003154"/>
<dbReference type="AlphaFoldDB" id="A0A2K6FYU4"/>
<evidence type="ECO:0000256" key="3">
    <source>
        <dbReference type="ARBA" id="ARBA00022525"/>
    </source>
</evidence>
<dbReference type="GO" id="GO:0005615">
    <property type="term" value="C:extracellular space"/>
    <property type="evidence" value="ECO:0007669"/>
    <property type="project" value="Ensembl"/>
</dbReference>
<dbReference type="GO" id="GO:0042742">
    <property type="term" value="P:defense response to bacterium"/>
    <property type="evidence" value="ECO:0007669"/>
    <property type="project" value="TreeGrafter"/>
</dbReference>
<dbReference type="Proteomes" id="UP000233160">
    <property type="component" value="Unassembled WGS sequence"/>
</dbReference>